<dbReference type="GO" id="GO:0075713">
    <property type="term" value="P:establishment of integrated proviral latency"/>
    <property type="evidence" value="ECO:0007669"/>
    <property type="project" value="UniProtKB-KW"/>
</dbReference>
<accession>A0A6J5LDT6</accession>
<feature type="domain" description="Core-binding (CB)" evidence="10">
    <location>
        <begin position="73"/>
        <end position="154"/>
    </location>
</feature>
<organism evidence="11">
    <name type="scientific">uncultured Caudovirales phage</name>
    <dbReference type="NCBI Taxonomy" id="2100421"/>
    <lineage>
        <taxon>Viruses</taxon>
        <taxon>Duplodnaviria</taxon>
        <taxon>Heunggongvirae</taxon>
        <taxon>Uroviricota</taxon>
        <taxon>Caudoviricetes</taxon>
        <taxon>Peduoviridae</taxon>
        <taxon>Maltschvirus</taxon>
        <taxon>Maltschvirus maltsch</taxon>
    </lineage>
</organism>
<keyword evidence="6" id="KW-0233">DNA recombination</keyword>
<evidence type="ECO:0000259" key="9">
    <source>
        <dbReference type="PROSITE" id="PS51898"/>
    </source>
</evidence>
<dbReference type="InterPro" id="IPR044068">
    <property type="entry name" value="CB"/>
</dbReference>
<evidence type="ECO:0000256" key="1">
    <source>
        <dbReference type="ARBA" id="ARBA00008857"/>
    </source>
</evidence>
<feature type="domain" description="Tyr recombinase" evidence="9">
    <location>
        <begin position="180"/>
        <end position="390"/>
    </location>
</feature>
<comment type="similarity">
    <text evidence="1">Belongs to the 'phage' integrase family.</text>
</comment>
<dbReference type="GO" id="GO:0016787">
    <property type="term" value="F:hydrolase activity"/>
    <property type="evidence" value="ECO:0007669"/>
    <property type="project" value="UniProtKB-KW"/>
</dbReference>
<keyword evidence="3" id="KW-0808">Transferase</keyword>
<dbReference type="InterPro" id="IPR011010">
    <property type="entry name" value="DNA_brk_join_enz"/>
</dbReference>
<dbReference type="GO" id="GO:0003677">
    <property type="term" value="F:DNA binding"/>
    <property type="evidence" value="ECO:0007669"/>
    <property type="project" value="UniProtKB-UniRule"/>
</dbReference>
<keyword evidence="7" id="KW-1179">Viral genome integration</keyword>
<evidence type="ECO:0000256" key="6">
    <source>
        <dbReference type="ARBA" id="ARBA00023172"/>
    </source>
</evidence>
<dbReference type="GO" id="GO:0044826">
    <property type="term" value="P:viral genome integration into host DNA"/>
    <property type="evidence" value="ECO:0007669"/>
    <property type="project" value="UniProtKB-KW"/>
</dbReference>
<evidence type="ECO:0000256" key="4">
    <source>
        <dbReference type="ARBA" id="ARBA00022801"/>
    </source>
</evidence>
<dbReference type="GO" id="GO:0015074">
    <property type="term" value="P:DNA integration"/>
    <property type="evidence" value="ECO:0007669"/>
    <property type="project" value="InterPro"/>
</dbReference>
<reference evidence="11" key="1">
    <citation type="submission" date="2020-04" db="EMBL/GenBank/DDBJ databases">
        <authorList>
            <person name="Chiriac C."/>
            <person name="Salcher M."/>
            <person name="Ghai R."/>
            <person name="Kavagutti S V."/>
        </authorList>
    </citation>
    <scope>NUCLEOTIDE SEQUENCE</scope>
</reference>
<dbReference type="PROSITE" id="PS51900">
    <property type="entry name" value="CB"/>
    <property type="match status" value="1"/>
</dbReference>
<evidence type="ECO:0000256" key="8">
    <source>
        <dbReference type="PROSITE-ProRule" id="PRU01248"/>
    </source>
</evidence>
<evidence type="ECO:0000313" key="11">
    <source>
        <dbReference type="EMBL" id="CAB4131326.1"/>
    </source>
</evidence>
<dbReference type="Gene3D" id="1.10.443.10">
    <property type="entry name" value="Intergrase catalytic core"/>
    <property type="match status" value="1"/>
</dbReference>
<evidence type="ECO:0000259" key="10">
    <source>
        <dbReference type="PROSITE" id="PS51900"/>
    </source>
</evidence>
<dbReference type="InterPro" id="IPR050090">
    <property type="entry name" value="Tyrosine_recombinase_XerCD"/>
</dbReference>
<dbReference type="InterPro" id="IPR002104">
    <property type="entry name" value="Integrase_catalytic"/>
</dbReference>
<dbReference type="PROSITE" id="PS51898">
    <property type="entry name" value="TYR_RECOMBINASE"/>
    <property type="match status" value="1"/>
</dbReference>
<gene>
    <name evidence="11" type="ORF">UFOVP124_78</name>
</gene>
<dbReference type="SUPFAM" id="SSF56349">
    <property type="entry name" value="DNA breaking-rejoining enzymes"/>
    <property type="match status" value="1"/>
</dbReference>
<evidence type="ECO:0000256" key="7">
    <source>
        <dbReference type="ARBA" id="ARBA00023195"/>
    </source>
</evidence>
<keyword evidence="5 8" id="KW-0238">DNA-binding</keyword>
<dbReference type="GO" id="GO:0016740">
    <property type="term" value="F:transferase activity"/>
    <property type="evidence" value="ECO:0007669"/>
    <property type="project" value="UniProtKB-KW"/>
</dbReference>
<dbReference type="CDD" id="cd00397">
    <property type="entry name" value="DNA_BRE_C"/>
    <property type="match status" value="1"/>
</dbReference>
<dbReference type="GO" id="GO:0006310">
    <property type="term" value="P:DNA recombination"/>
    <property type="evidence" value="ECO:0007669"/>
    <property type="project" value="UniProtKB-KW"/>
</dbReference>
<evidence type="ECO:0000256" key="5">
    <source>
        <dbReference type="ARBA" id="ARBA00023125"/>
    </source>
</evidence>
<dbReference type="InterPro" id="IPR013762">
    <property type="entry name" value="Integrase-like_cat_sf"/>
</dbReference>
<dbReference type="PANTHER" id="PTHR30349">
    <property type="entry name" value="PHAGE INTEGRASE-RELATED"/>
    <property type="match status" value="1"/>
</dbReference>
<dbReference type="Pfam" id="PF00589">
    <property type="entry name" value="Phage_integrase"/>
    <property type="match status" value="1"/>
</dbReference>
<evidence type="ECO:0000256" key="2">
    <source>
        <dbReference type="ARBA" id="ARBA00016082"/>
    </source>
</evidence>
<evidence type="ECO:0000256" key="3">
    <source>
        <dbReference type="ARBA" id="ARBA00022679"/>
    </source>
</evidence>
<protein>
    <recommendedName>
        <fullName evidence="2">Integrase</fullName>
    </recommendedName>
</protein>
<dbReference type="EMBL" id="LR796250">
    <property type="protein sequence ID" value="CAB4131326.1"/>
    <property type="molecule type" value="Genomic_DNA"/>
</dbReference>
<name>A0A6J5LDT6_9CAUD</name>
<keyword evidence="7" id="KW-0229">DNA integration</keyword>
<proteinExistence type="inferred from homology"/>
<keyword evidence="7" id="KW-1160">Virus entry into host cell</keyword>
<dbReference type="PANTHER" id="PTHR30349:SF93">
    <property type="entry name" value="FELS-2 PROPHAGE PROTEIN"/>
    <property type="match status" value="1"/>
</dbReference>
<keyword evidence="4" id="KW-0378">Hydrolase</keyword>
<sequence>MASVHRRKGRNGKLLPNWYYKFKLSTGAWHEDVGTTNKAETMEIARRLEAEQTLIRKGLAQPGETRARDAAVIPMEQHLEDYCDELLSKGDTEKHVKHTISVLRRLLESAEIKTLPALQASRLQLALGRIKEKRSARTANHARQSVLTFLTWLDDSDRIMRKPSGLKRIKPFNVQSDRKRVRRSLTFADVELLLKTAEESHPVRHVPAGTKTGRGFAKKAYTASVEHLHQLPGSSRAMLYRLAMGTGFRANELRSLTPECFKLDGDEPCITVQAKDTKNKKEAVQPITRELADQIRPFLTSCEPGKPVMNVPVRTATMLHRDLRAACIPIRDDRGRVVDFHALRKTYITHLIMSGANPKIVQTLARHSTITLTLDVYTDVQDSDVRRAIDKLEER</sequence>